<comment type="catalytic activity">
    <reaction evidence="8">
        <text>L-seryl-[protein] + ATP = O-phospho-L-seryl-[protein] + ADP + H(+)</text>
        <dbReference type="Rhea" id="RHEA:17989"/>
        <dbReference type="Rhea" id="RHEA-COMP:9863"/>
        <dbReference type="Rhea" id="RHEA-COMP:11604"/>
        <dbReference type="ChEBI" id="CHEBI:15378"/>
        <dbReference type="ChEBI" id="CHEBI:29999"/>
        <dbReference type="ChEBI" id="CHEBI:30616"/>
        <dbReference type="ChEBI" id="CHEBI:83421"/>
        <dbReference type="ChEBI" id="CHEBI:456216"/>
        <dbReference type="EC" id="2.7.11.1"/>
    </reaction>
</comment>
<dbReference type="AlphaFoldDB" id="A0AAD4CC45"/>
<keyword evidence="2 10" id="KW-0723">Serine/threonine-protein kinase</keyword>
<protein>
    <recommendedName>
        <fullName evidence="1">non-specific serine/threonine protein kinase</fullName>
        <ecNumber evidence="1">2.7.11.1</ecNumber>
    </recommendedName>
</protein>
<dbReference type="EC" id="2.7.11.1" evidence="1"/>
<dbReference type="SMART" id="SM00220">
    <property type="entry name" value="S_TKc"/>
    <property type="match status" value="1"/>
</dbReference>
<comment type="caution">
    <text evidence="13">The sequence shown here is derived from an EMBL/GenBank/DDBJ whole genome shotgun (WGS) entry which is preliminary data.</text>
</comment>
<organism evidence="13 14">
    <name type="scientific">Aspergillus nanangensis</name>
    <dbReference type="NCBI Taxonomy" id="2582783"/>
    <lineage>
        <taxon>Eukaryota</taxon>
        <taxon>Fungi</taxon>
        <taxon>Dikarya</taxon>
        <taxon>Ascomycota</taxon>
        <taxon>Pezizomycotina</taxon>
        <taxon>Eurotiomycetes</taxon>
        <taxon>Eurotiomycetidae</taxon>
        <taxon>Eurotiales</taxon>
        <taxon>Aspergillaceae</taxon>
        <taxon>Aspergillus</taxon>
        <taxon>Aspergillus subgen. Circumdati</taxon>
    </lineage>
</organism>
<evidence type="ECO:0000256" key="8">
    <source>
        <dbReference type="ARBA" id="ARBA00048679"/>
    </source>
</evidence>
<proteinExistence type="inferred from homology"/>
<keyword evidence="3" id="KW-0808">Transferase</keyword>
<feature type="region of interest" description="Disordered" evidence="11">
    <location>
        <begin position="16"/>
        <end position="42"/>
    </location>
</feature>
<reference evidence="13" key="2">
    <citation type="submission" date="2020-02" db="EMBL/GenBank/DDBJ databases">
        <authorList>
            <person name="Gilchrist C.L.M."/>
            <person name="Chooi Y.-H."/>
        </authorList>
    </citation>
    <scope>NUCLEOTIDE SEQUENCE</scope>
    <source>
        <strain evidence="13">MST-FP2251</strain>
    </source>
</reference>
<dbReference type="PROSITE" id="PS50011">
    <property type="entry name" value="PROTEIN_KINASE_DOM"/>
    <property type="match status" value="1"/>
</dbReference>
<evidence type="ECO:0000256" key="7">
    <source>
        <dbReference type="ARBA" id="ARBA00047899"/>
    </source>
</evidence>
<evidence type="ECO:0000313" key="13">
    <source>
        <dbReference type="EMBL" id="KAF9883741.1"/>
    </source>
</evidence>
<keyword evidence="6 9" id="KW-0067">ATP-binding</keyword>
<dbReference type="SUPFAM" id="SSF56112">
    <property type="entry name" value="Protein kinase-like (PK-like)"/>
    <property type="match status" value="1"/>
</dbReference>
<dbReference type="PROSITE" id="PS00107">
    <property type="entry name" value="PROTEIN_KINASE_ATP"/>
    <property type="match status" value="1"/>
</dbReference>
<dbReference type="GO" id="GO:0004674">
    <property type="term" value="F:protein serine/threonine kinase activity"/>
    <property type="evidence" value="ECO:0007669"/>
    <property type="project" value="UniProtKB-KW"/>
</dbReference>
<dbReference type="Pfam" id="PF00069">
    <property type="entry name" value="Pkinase"/>
    <property type="match status" value="1"/>
</dbReference>
<evidence type="ECO:0000256" key="4">
    <source>
        <dbReference type="ARBA" id="ARBA00022741"/>
    </source>
</evidence>
<evidence type="ECO:0000256" key="2">
    <source>
        <dbReference type="ARBA" id="ARBA00022527"/>
    </source>
</evidence>
<sequence length="410" mass="46582">MPNFFRLLLEGLLKQPASLPHGGEPELEESDRLLSTHNLGPPGGMRFLRGEFPLSGEGTRNAPPKQGRFIQNNDWLRFGGKGKRSHGSESLRTDLGQWAESCSGDWPVEIQKTAAIIQKYGEIERFVGIGNHAVVLLSHKVRDCNPQIDRYYALKIFRYREEQTEFDHWRRVTSEFSIASSLHHQNIVETFELFPVGYKDLCGCMEFCSGGDLHSLIVTSRQLWDKEADCFLKQLMRGVLYLHEMGVAHRDLKPENLLLTDCGCLKISDFGNAECFRLAWEDQVHMSTGRCGSAPYISPEQYLAEPFDPRCVDIWAVAIVYIAMRAGRNPWKLATVEDECFRDFVEDCKVGKKYFLIEDITHEQSFRVLCSMLSIDPAHRPGAAEILSSQWLQEVHCCRPANLGLPMNGV</sequence>
<feature type="domain" description="Protein kinase" evidence="12">
    <location>
        <begin position="121"/>
        <end position="392"/>
    </location>
</feature>
<evidence type="ECO:0000313" key="14">
    <source>
        <dbReference type="Proteomes" id="UP001194746"/>
    </source>
</evidence>
<evidence type="ECO:0000259" key="12">
    <source>
        <dbReference type="PROSITE" id="PS50011"/>
    </source>
</evidence>
<dbReference type="GO" id="GO:0005524">
    <property type="term" value="F:ATP binding"/>
    <property type="evidence" value="ECO:0007669"/>
    <property type="project" value="UniProtKB-UniRule"/>
</dbReference>
<dbReference type="PANTHER" id="PTHR24343:SF558">
    <property type="entry name" value="PROTEIN KINASE DOMAIN-CONTAINING PROTEIN"/>
    <property type="match status" value="1"/>
</dbReference>
<dbReference type="GO" id="GO:0005829">
    <property type="term" value="C:cytosol"/>
    <property type="evidence" value="ECO:0007669"/>
    <property type="project" value="TreeGrafter"/>
</dbReference>
<dbReference type="PANTHER" id="PTHR24343">
    <property type="entry name" value="SERINE/THREONINE KINASE"/>
    <property type="match status" value="1"/>
</dbReference>
<evidence type="ECO:0000256" key="9">
    <source>
        <dbReference type="PROSITE-ProRule" id="PRU10141"/>
    </source>
</evidence>
<dbReference type="InterPro" id="IPR011009">
    <property type="entry name" value="Kinase-like_dom_sf"/>
</dbReference>
<evidence type="ECO:0000256" key="11">
    <source>
        <dbReference type="SAM" id="MobiDB-lite"/>
    </source>
</evidence>
<dbReference type="EMBL" id="VCAU01000150">
    <property type="protein sequence ID" value="KAF9883741.1"/>
    <property type="molecule type" value="Genomic_DNA"/>
</dbReference>
<comment type="catalytic activity">
    <reaction evidence="7">
        <text>L-threonyl-[protein] + ATP = O-phospho-L-threonyl-[protein] + ADP + H(+)</text>
        <dbReference type="Rhea" id="RHEA:46608"/>
        <dbReference type="Rhea" id="RHEA-COMP:11060"/>
        <dbReference type="Rhea" id="RHEA-COMP:11605"/>
        <dbReference type="ChEBI" id="CHEBI:15378"/>
        <dbReference type="ChEBI" id="CHEBI:30013"/>
        <dbReference type="ChEBI" id="CHEBI:30616"/>
        <dbReference type="ChEBI" id="CHEBI:61977"/>
        <dbReference type="ChEBI" id="CHEBI:456216"/>
        <dbReference type="EC" id="2.7.11.1"/>
    </reaction>
</comment>
<dbReference type="InterPro" id="IPR017441">
    <property type="entry name" value="Protein_kinase_ATP_BS"/>
</dbReference>
<gene>
    <name evidence="13" type="ORF">FE257_002995</name>
</gene>
<dbReference type="InterPro" id="IPR000719">
    <property type="entry name" value="Prot_kinase_dom"/>
</dbReference>
<evidence type="ECO:0000256" key="1">
    <source>
        <dbReference type="ARBA" id="ARBA00012513"/>
    </source>
</evidence>
<dbReference type="Gene3D" id="1.10.510.10">
    <property type="entry name" value="Transferase(Phosphotransferase) domain 1"/>
    <property type="match status" value="1"/>
</dbReference>
<comment type="similarity">
    <text evidence="10">Belongs to the protein kinase superfamily.</text>
</comment>
<dbReference type="Proteomes" id="UP001194746">
    <property type="component" value="Unassembled WGS sequence"/>
</dbReference>
<evidence type="ECO:0000256" key="5">
    <source>
        <dbReference type="ARBA" id="ARBA00022777"/>
    </source>
</evidence>
<dbReference type="GO" id="GO:0030003">
    <property type="term" value="P:intracellular monoatomic cation homeostasis"/>
    <property type="evidence" value="ECO:0007669"/>
    <property type="project" value="TreeGrafter"/>
</dbReference>
<keyword evidence="5" id="KW-0418">Kinase</keyword>
<keyword evidence="14" id="KW-1185">Reference proteome</keyword>
<evidence type="ECO:0000256" key="10">
    <source>
        <dbReference type="RuleBase" id="RU000304"/>
    </source>
</evidence>
<name>A0AAD4CC45_ASPNN</name>
<accession>A0AAD4CC45</accession>
<keyword evidence="4 9" id="KW-0547">Nucleotide-binding</keyword>
<evidence type="ECO:0000256" key="6">
    <source>
        <dbReference type="ARBA" id="ARBA00022840"/>
    </source>
</evidence>
<dbReference type="PROSITE" id="PS00108">
    <property type="entry name" value="PROTEIN_KINASE_ST"/>
    <property type="match status" value="1"/>
</dbReference>
<evidence type="ECO:0000256" key="3">
    <source>
        <dbReference type="ARBA" id="ARBA00022679"/>
    </source>
</evidence>
<reference evidence="13" key="1">
    <citation type="journal article" date="2019" name="Beilstein J. Org. Chem.">
        <title>Nanangenines: drimane sesquiterpenoids as the dominant metabolite cohort of a novel Australian fungus, Aspergillus nanangensis.</title>
        <authorList>
            <person name="Lacey H.J."/>
            <person name="Gilchrist C.L.M."/>
            <person name="Crombie A."/>
            <person name="Kalaitzis J.A."/>
            <person name="Vuong D."/>
            <person name="Rutledge P.J."/>
            <person name="Turner P."/>
            <person name="Pitt J.I."/>
            <person name="Lacey E."/>
            <person name="Chooi Y.H."/>
            <person name="Piggott A.M."/>
        </authorList>
    </citation>
    <scope>NUCLEOTIDE SEQUENCE</scope>
    <source>
        <strain evidence="13">MST-FP2251</strain>
    </source>
</reference>
<dbReference type="InterPro" id="IPR008271">
    <property type="entry name" value="Ser/Thr_kinase_AS"/>
</dbReference>
<feature type="binding site" evidence="9">
    <location>
        <position position="155"/>
    </location>
    <ligand>
        <name>ATP</name>
        <dbReference type="ChEBI" id="CHEBI:30616"/>
    </ligand>
</feature>